<evidence type="ECO:0000313" key="13">
    <source>
        <dbReference type="Proteomes" id="UP001239994"/>
    </source>
</evidence>
<dbReference type="GO" id="GO:0006952">
    <property type="term" value="P:defense response"/>
    <property type="evidence" value="ECO:0007669"/>
    <property type="project" value="TreeGrafter"/>
</dbReference>
<evidence type="ECO:0000256" key="3">
    <source>
        <dbReference type="ARBA" id="ARBA00022692"/>
    </source>
</evidence>
<feature type="transmembrane region" description="Helical" evidence="9">
    <location>
        <begin position="159"/>
        <end position="179"/>
    </location>
</feature>
<feature type="transmembrane region" description="Helical" evidence="9">
    <location>
        <begin position="123"/>
        <end position="147"/>
    </location>
</feature>
<evidence type="ECO:0000313" key="12">
    <source>
        <dbReference type="EMBL" id="KAK1804491.1"/>
    </source>
</evidence>
<dbReference type="InterPro" id="IPR013121">
    <property type="entry name" value="Fe_red_NAD-bd_6"/>
</dbReference>
<keyword evidence="2" id="KW-0349">Heme</keyword>
<dbReference type="InterPro" id="IPR013130">
    <property type="entry name" value="Fe3_Rdtase_TM_dom"/>
</dbReference>
<evidence type="ECO:0000256" key="5">
    <source>
        <dbReference type="ARBA" id="ARBA00022989"/>
    </source>
</evidence>
<dbReference type="PRINTS" id="PR00466">
    <property type="entry name" value="GP91PHOX"/>
</dbReference>
<dbReference type="PANTHER" id="PTHR11972:SF203">
    <property type="entry name" value="NADPH OXIDASE 1"/>
    <property type="match status" value="1"/>
</dbReference>
<evidence type="ECO:0000256" key="9">
    <source>
        <dbReference type="SAM" id="Phobius"/>
    </source>
</evidence>
<reference evidence="12" key="1">
    <citation type="submission" date="2023-03" db="EMBL/GenBank/DDBJ databases">
        <title>Electrophorus voltai genome.</title>
        <authorList>
            <person name="Bian C."/>
        </authorList>
    </citation>
    <scope>NUCLEOTIDE SEQUENCE</scope>
    <source>
        <strain evidence="12">CB-2022</strain>
        <tissue evidence="12">Muscle</tissue>
    </source>
</reference>
<evidence type="ECO:0000256" key="8">
    <source>
        <dbReference type="ARBA" id="ARBA00023136"/>
    </source>
</evidence>
<keyword evidence="13" id="KW-1185">Reference proteome</keyword>
<dbReference type="GO" id="GO:0046872">
    <property type="term" value="F:metal ion binding"/>
    <property type="evidence" value="ECO:0007669"/>
    <property type="project" value="UniProtKB-KW"/>
</dbReference>
<dbReference type="CDD" id="cd06186">
    <property type="entry name" value="NOX_Duox_like_FAD_NADP"/>
    <property type="match status" value="1"/>
</dbReference>
<keyword evidence="7" id="KW-0408">Iron</keyword>
<dbReference type="SUPFAM" id="SSF52343">
    <property type="entry name" value="Ferredoxin reductase-like, C-terminal NADP-linked domain"/>
    <property type="match status" value="1"/>
</dbReference>
<dbReference type="Pfam" id="PF01794">
    <property type="entry name" value="Ferric_reduct"/>
    <property type="match status" value="1"/>
</dbReference>
<evidence type="ECO:0000256" key="7">
    <source>
        <dbReference type="ARBA" id="ARBA00023004"/>
    </source>
</evidence>
<evidence type="ECO:0008006" key="14">
    <source>
        <dbReference type="Google" id="ProtNLM"/>
    </source>
</evidence>
<dbReference type="FunFam" id="3.40.50.80:FF:000004">
    <property type="entry name" value="NADPH oxidase isoform 2"/>
    <property type="match status" value="1"/>
</dbReference>
<dbReference type="GO" id="GO:0043020">
    <property type="term" value="C:NADPH oxidase complex"/>
    <property type="evidence" value="ECO:0007669"/>
    <property type="project" value="TreeGrafter"/>
</dbReference>
<evidence type="ECO:0000256" key="4">
    <source>
        <dbReference type="ARBA" id="ARBA00022723"/>
    </source>
</evidence>
<dbReference type="EMBL" id="JAROKS010000004">
    <property type="protein sequence ID" value="KAK1804491.1"/>
    <property type="molecule type" value="Genomic_DNA"/>
</dbReference>
<keyword evidence="8 9" id="KW-0472">Membrane</keyword>
<feature type="domain" description="Ferric reductase NAD binding" evidence="11">
    <location>
        <begin position="294"/>
        <end position="443"/>
    </location>
</feature>
<proteinExistence type="predicted"/>
<dbReference type="Gene3D" id="3.40.50.80">
    <property type="entry name" value="Nucleotide-binding domain of ferredoxin-NADP reductase (FNR) module"/>
    <property type="match status" value="1"/>
</dbReference>
<dbReference type="GO" id="GO:0016175">
    <property type="term" value="F:superoxide-generating NAD(P)H oxidase activity"/>
    <property type="evidence" value="ECO:0007669"/>
    <property type="project" value="TreeGrafter"/>
</dbReference>
<keyword evidence="4" id="KW-0479">Metal-binding</keyword>
<feature type="transmembrane region" description="Helical" evidence="9">
    <location>
        <begin position="59"/>
        <end position="77"/>
    </location>
</feature>
<keyword evidence="3 9" id="KW-0812">Transmembrane</keyword>
<dbReference type="AlphaFoldDB" id="A0AAD8ZTL7"/>
<keyword evidence="6" id="KW-0560">Oxidoreductase</keyword>
<sequence>MLGSALSWARAPAAVLNFNCMLILLPVCRNLLSLIRGNFMCCGVALRKQLDKNLTFHKLVAYMIALMTAVHTVAHLLNVEWYINSRHGKYGPLPGNLSALRDNRAKNTTYLNPIEYDYTTPTLFAFTTIAGLTGVVITLALILMITSSMEVIRRNYFEVFWYTHHLFIIFFAGLVFHGAGRIVRGQQTTEPPHDTIFCKTQPQNWGLIPECPIPQFAGGFPQTWKWVIGPMVIYICERFLRFIRYMQTVRYKKIVMHPSNVLELQLVKSGFKMDAGQMGVDGPFGTASEDVFDYEVSMLVGAGIGVTPFASILKSIWYKFKDSNPKLRTRKIYFYWLCRETNAFEWFADLLQVLEKEMEERGMRDFLTYKLYLTGWDHTHAAHVMVHFDKDTDVITGLKQKTHYGRPIWDKEFEQVRQENPSSVVGTFLCGPESLAKVLAKKCVKYSDVDPRKTKFYFNKENF</sequence>
<comment type="subcellular location">
    <subcellularLocation>
        <location evidence="1">Membrane</location>
        <topology evidence="1">Multi-pass membrane protein</topology>
    </subcellularLocation>
</comment>
<keyword evidence="5 9" id="KW-1133">Transmembrane helix</keyword>
<evidence type="ECO:0000256" key="6">
    <source>
        <dbReference type="ARBA" id="ARBA00023002"/>
    </source>
</evidence>
<dbReference type="GO" id="GO:0042554">
    <property type="term" value="P:superoxide anion generation"/>
    <property type="evidence" value="ECO:0007669"/>
    <property type="project" value="TreeGrafter"/>
</dbReference>
<dbReference type="Pfam" id="PF08030">
    <property type="entry name" value="NAD_binding_6"/>
    <property type="match status" value="1"/>
</dbReference>
<gene>
    <name evidence="12" type="ORF">P4O66_020503</name>
</gene>
<dbReference type="PANTHER" id="PTHR11972">
    <property type="entry name" value="NADPH OXIDASE"/>
    <property type="match status" value="1"/>
</dbReference>
<evidence type="ECO:0000256" key="2">
    <source>
        <dbReference type="ARBA" id="ARBA00022617"/>
    </source>
</evidence>
<name>A0AAD8ZTL7_9TELE</name>
<comment type="caution">
    <text evidence="12">The sequence shown here is derived from an EMBL/GenBank/DDBJ whole genome shotgun (WGS) entry which is preliminary data.</text>
</comment>
<dbReference type="InterPro" id="IPR000778">
    <property type="entry name" value="Cyt_b245_heavy_chain"/>
</dbReference>
<evidence type="ECO:0000259" key="11">
    <source>
        <dbReference type="Pfam" id="PF08030"/>
    </source>
</evidence>
<dbReference type="InterPro" id="IPR050369">
    <property type="entry name" value="RBOH/FRE"/>
</dbReference>
<evidence type="ECO:0000256" key="1">
    <source>
        <dbReference type="ARBA" id="ARBA00004141"/>
    </source>
</evidence>
<accession>A0AAD8ZTL7</accession>
<feature type="domain" description="Ferric oxidoreductase" evidence="10">
    <location>
        <begin position="21"/>
        <end position="174"/>
    </location>
</feature>
<protein>
    <recommendedName>
        <fullName evidence="14">FAD-binding FR-type domain-containing protein</fullName>
    </recommendedName>
</protein>
<evidence type="ECO:0000259" key="10">
    <source>
        <dbReference type="Pfam" id="PF01794"/>
    </source>
</evidence>
<dbReference type="InterPro" id="IPR039261">
    <property type="entry name" value="FNR_nucleotide-bd"/>
</dbReference>
<organism evidence="12 13">
    <name type="scientific">Electrophorus voltai</name>
    <dbReference type="NCBI Taxonomy" id="2609070"/>
    <lineage>
        <taxon>Eukaryota</taxon>
        <taxon>Metazoa</taxon>
        <taxon>Chordata</taxon>
        <taxon>Craniata</taxon>
        <taxon>Vertebrata</taxon>
        <taxon>Euteleostomi</taxon>
        <taxon>Actinopterygii</taxon>
        <taxon>Neopterygii</taxon>
        <taxon>Teleostei</taxon>
        <taxon>Ostariophysi</taxon>
        <taxon>Gymnotiformes</taxon>
        <taxon>Gymnotoidei</taxon>
        <taxon>Gymnotidae</taxon>
        <taxon>Electrophorus</taxon>
    </lineage>
</organism>
<dbReference type="Proteomes" id="UP001239994">
    <property type="component" value="Unassembled WGS sequence"/>
</dbReference>